<keyword evidence="3 4" id="KW-0443">Lipid metabolism</keyword>
<evidence type="ECO:0000256" key="3">
    <source>
        <dbReference type="ARBA" id="ARBA00023098"/>
    </source>
</evidence>
<dbReference type="AlphaFoldDB" id="A0AAC9U282"/>
<evidence type="ECO:0000313" key="6">
    <source>
        <dbReference type="EMBL" id="ASJ98246.1"/>
    </source>
</evidence>
<dbReference type="InterPro" id="IPR050301">
    <property type="entry name" value="NTE"/>
</dbReference>
<dbReference type="PANTHER" id="PTHR14226">
    <property type="entry name" value="NEUROPATHY TARGET ESTERASE/SWISS CHEESE D.MELANOGASTER"/>
    <property type="match status" value="1"/>
</dbReference>
<reference evidence="6 7" key="1">
    <citation type="submission" date="2017-06" db="EMBL/GenBank/DDBJ databases">
        <title>Complete genome sequence of Shewanella marisflavi EP1 associated with anaerobic 2,4-dinitrotoluene reduction and salt tolerance.</title>
        <authorList>
            <person name="Huang J."/>
        </authorList>
    </citation>
    <scope>NUCLEOTIDE SEQUENCE [LARGE SCALE GENOMIC DNA]</scope>
    <source>
        <strain evidence="6 7">EP1</strain>
    </source>
</reference>
<evidence type="ECO:0000256" key="1">
    <source>
        <dbReference type="ARBA" id="ARBA00022801"/>
    </source>
</evidence>
<evidence type="ECO:0000259" key="5">
    <source>
        <dbReference type="PROSITE" id="PS51635"/>
    </source>
</evidence>
<evidence type="ECO:0000256" key="2">
    <source>
        <dbReference type="ARBA" id="ARBA00022963"/>
    </source>
</evidence>
<dbReference type="GO" id="GO:0016787">
    <property type="term" value="F:hydrolase activity"/>
    <property type="evidence" value="ECO:0007669"/>
    <property type="project" value="UniProtKB-UniRule"/>
</dbReference>
<feature type="short sequence motif" description="DGA/G" evidence="4">
    <location>
        <begin position="209"/>
        <end position="211"/>
    </location>
</feature>
<evidence type="ECO:0000313" key="7">
    <source>
        <dbReference type="Proteomes" id="UP000198233"/>
    </source>
</evidence>
<protein>
    <recommendedName>
        <fullName evidence="5">PNPLA domain-containing protein</fullName>
    </recommendedName>
</protein>
<comment type="caution">
    <text evidence="4">Lacks conserved residue(s) required for the propagation of feature annotation.</text>
</comment>
<feature type="domain" description="PNPLA" evidence="5">
    <location>
        <begin position="65"/>
        <end position="222"/>
    </location>
</feature>
<dbReference type="Pfam" id="PF01734">
    <property type="entry name" value="Patatin"/>
    <property type="match status" value="1"/>
</dbReference>
<dbReference type="KEGG" id="smav:CFF01_17545"/>
<dbReference type="InterPro" id="IPR016035">
    <property type="entry name" value="Acyl_Trfase/lysoPLipase"/>
</dbReference>
<dbReference type="Gene3D" id="3.40.1090.10">
    <property type="entry name" value="Cytosolic phospholipase A2 catalytic domain"/>
    <property type="match status" value="1"/>
</dbReference>
<dbReference type="PANTHER" id="PTHR14226:SF29">
    <property type="entry name" value="NEUROPATHY TARGET ESTERASE SWS"/>
    <property type="match status" value="1"/>
</dbReference>
<dbReference type="CDD" id="cd07205">
    <property type="entry name" value="Pat_PNPLA6_PNPLA7_NTE1_like"/>
    <property type="match status" value="1"/>
</dbReference>
<sequence>MMSNAPVWQQMYKGLIVALLCVGTYGCSSVNQYDELTAQEIKLPAVSVTPIEEQASIAHKPKLAIAFGGGAARGLVHLGVIKALEEAGIKADIVTGTSIGSIAAALYSSNEYADIERKIFEFNEHDIIDINFSGAGLLKGKALAEWVNKQTGYDDIQELPITTGIVATNLTQHKAVVFTAGDIGQAVQTSSSVPGAFVPIYHHGDILVDGGVLSLVPVYAARQLGADIVIGIDVFCSIPPPLDYSAIDAMTNTFWLQSCIIAKDELHSADIVLVPTAPDPSLVNFGDEETRREALQVGYEAMQAQLPELKLKLNRSH</sequence>
<organism evidence="6 7">
    <name type="scientific">Shewanella marisflavi</name>
    <dbReference type="NCBI Taxonomy" id="260364"/>
    <lineage>
        <taxon>Bacteria</taxon>
        <taxon>Pseudomonadati</taxon>
        <taxon>Pseudomonadota</taxon>
        <taxon>Gammaproteobacteria</taxon>
        <taxon>Alteromonadales</taxon>
        <taxon>Shewanellaceae</taxon>
        <taxon>Shewanella</taxon>
    </lineage>
</organism>
<proteinExistence type="predicted"/>
<feature type="active site" description="Proton acceptor" evidence="4">
    <location>
        <position position="209"/>
    </location>
</feature>
<accession>A0AAC9U282</accession>
<keyword evidence="1 4" id="KW-0378">Hydrolase</keyword>
<dbReference type="RefSeq" id="WP_088905638.1">
    <property type="nucleotide sequence ID" value="NZ_CP022272.1"/>
</dbReference>
<evidence type="ECO:0000256" key="4">
    <source>
        <dbReference type="PROSITE-ProRule" id="PRU01161"/>
    </source>
</evidence>
<dbReference type="InterPro" id="IPR002641">
    <property type="entry name" value="PNPLA_dom"/>
</dbReference>
<dbReference type="GO" id="GO:0016042">
    <property type="term" value="P:lipid catabolic process"/>
    <property type="evidence" value="ECO:0007669"/>
    <property type="project" value="UniProtKB-UniRule"/>
</dbReference>
<dbReference type="SUPFAM" id="SSF52151">
    <property type="entry name" value="FabD/lysophospholipase-like"/>
    <property type="match status" value="1"/>
</dbReference>
<dbReference type="Proteomes" id="UP000198233">
    <property type="component" value="Chromosome"/>
</dbReference>
<dbReference type="EMBL" id="CP022272">
    <property type="protein sequence ID" value="ASJ98246.1"/>
    <property type="molecule type" value="Genomic_DNA"/>
</dbReference>
<feature type="active site" description="Nucleophile" evidence="4">
    <location>
        <position position="98"/>
    </location>
</feature>
<dbReference type="PROSITE" id="PS51635">
    <property type="entry name" value="PNPLA"/>
    <property type="match status" value="1"/>
</dbReference>
<gene>
    <name evidence="6" type="ORF">CFF01_17545</name>
</gene>
<feature type="short sequence motif" description="GXSXG" evidence="4">
    <location>
        <begin position="96"/>
        <end position="100"/>
    </location>
</feature>
<keyword evidence="2 4" id="KW-0442">Lipid degradation</keyword>
<name>A0AAC9U282_9GAMM</name>